<evidence type="ECO:0000256" key="1">
    <source>
        <dbReference type="ARBA" id="ARBA00004613"/>
    </source>
</evidence>
<dbReference type="InterPro" id="IPR037579">
    <property type="entry name" value="FIB_ANG-like"/>
</dbReference>
<dbReference type="Proteomes" id="UP000499080">
    <property type="component" value="Unassembled WGS sequence"/>
</dbReference>
<dbReference type="GO" id="GO:0005577">
    <property type="term" value="C:fibrinogen complex"/>
    <property type="evidence" value="ECO:0007669"/>
    <property type="project" value="TreeGrafter"/>
</dbReference>
<comment type="subcellular location">
    <subcellularLocation>
        <location evidence="1">Secreted</location>
    </subcellularLocation>
</comment>
<comment type="caution">
    <text evidence="5">The sequence shown here is derived from an EMBL/GenBank/DDBJ whole genome shotgun (WGS) entry which is preliminary data.</text>
</comment>
<dbReference type="SUPFAM" id="SSF56496">
    <property type="entry name" value="Fibrinogen C-terminal domain-like"/>
    <property type="match status" value="1"/>
</dbReference>
<dbReference type="PANTHER" id="PTHR47221:SF7">
    <property type="entry name" value="FIBRINOGEN BETA CHAIN"/>
    <property type="match status" value="1"/>
</dbReference>
<dbReference type="InterPro" id="IPR002181">
    <property type="entry name" value="Fibrinogen_a/b/g_C_dom"/>
</dbReference>
<dbReference type="PANTHER" id="PTHR47221">
    <property type="entry name" value="FIBRINOGEN ALPHA CHAIN"/>
    <property type="match status" value="1"/>
</dbReference>
<proteinExistence type="predicted"/>
<evidence type="ECO:0000313" key="6">
    <source>
        <dbReference type="Proteomes" id="UP000499080"/>
    </source>
</evidence>
<keyword evidence="2" id="KW-0964">Secreted</keyword>
<dbReference type="GO" id="GO:0030674">
    <property type="term" value="F:protein-macromolecule adaptor activity"/>
    <property type="evidence" value="ECO:0007669"/>
    <property type="project" value="TreeGrafter"/>
</dbReference>
<evidence type="ECO:0000259" key="4">
    <source>
        <dbReference type="PROSITE" id="PS51406"/>
    </source>
</evidence>
<dbReference type="OrthoDB" id="6431255at2759"/>
<protein>
    <recommendedName>
        <fullName evidence="4">Fibrinogen C-terminal domain-containing protein</fullName>
    </recommendedName>
</protein>
<dbReference type="GO" id="GO:0034116">
    <property type="term" value="P:positive regulation of heterotypic cell-cell adhesion"/>
    <property type="evidence" value="ECO:0007669"/>
    <property type="project" value="TreeGrafter"/>
</dbReference>
<evidence type="ECO:0000256" key="2">
    <source>
        <dbReference type="ARBA" id="ARBA00022525"/>
    </source>
</evidence>
<gene>
    <name evidence="5" type="ORF">AVEN_82219_1</name>
</gene>
<keyword evidence="3" id="KW-1015">Disulfide bond</keyword>
<keyword evidence="6" id="KW-1185">Reference proteome</keyword>
<name>A0A4Y2TR65_ARAVE</name>
<organism evidence="5 6">
    <name type="scientific">Araneus ventricosus</name>
    <name type="common">Orbweaver spider</name>
    <name type="synonym">Epeira ventricosa</name>
    <dbReference type="NCBI Taxonomy" id="182803"/>
    <lineage>
        <taxon>Eukaryota</taxon>
        <taxon>Metazoa</taxon>
        <taxon>Ecdysozoa</taxon>
        <taxon>Arthropoda</taxon>
        <taxon>Chelicerata</taxon>
        <taxon>Arachnida</taxon>
        <taxon>Araneae</taxon>
        <taxon>Araneomorphae</taxon>
        <taxon>Entelegynae</taxon>
        <taxon>Araneoidea</taxon>
        <taxon>Araneidae</taxon>
        <taxon>Araneus</taxon>
    </lineage>
</organism>
<dbReference type="Gene3D" id="3.90.215.10">
    <property type="entry name" value="Gamma Fibrinogen, chain A, domain 1"/>
    <property type="match status" value="1"/>
</dbReference>
<reference evidence="5 6" key="1">
    <citation type="journal article" date="2019" name="Sci. Rep.">
        <title>Orb-weaving spider Araneus ventricosus genome elucidates the spidroin gene catalogue.</title>
        <authorList>
            <person name="Kono N."/>
            <person name="Nakamura H."/>
            <person name="Ohtoshi R."/>
            <person name="Moran D.A.P."/>
            <person name="Shinohara A."/>
            <person name="Yoshida Y."/>
            <person name="Fujiwara M."/>
            <person name="Mori M."/>
            <person name="Tomita M."/>
            <person name="Arakawa K."/>
        </authorList>
    </citation>
    <scope>NUCLEOTIDE SEQUENCE [LARGE SCALE GENOMIC DNA]</scope>
</reference>
<dbReference type="PROSITE" id="PS51406">
    <property type="entry name" value="FIBRINOGEN_C_2"/>
    <property type="match status" value="1"/>
</dbReference>
<dbReference type="EMBL" id="BGPR01030311">
    <property type="protein sequence ID" value="GBO02742.1"/>
    <property type="molecule type" value="Genomic_DNA"/>
</dbReference>
<dbReference type="InterPro" id="IPR014716">
    <property type="entry name" value="Fibrinogen_a/b/g_C_1"/>
</dbReference>
<accession>A0A4Y2TR65</accession>
<feature type="non-terminal residue" evidence="5">
    <location>
        <position position="73"/>
    </location>
</feature>
<dbReference type="AlphaFoldDB" id="A0A4Y2TR65"/>
<feature type="domain" description="Fibrinogen C-terminal" evidence="4">
    <location>
        <begin position="1"/>
        <end position="73"/>
    </location>
</feature>
<sequence length="73" mass="8305">MGKFLIYKGVFAVANYVIGNDKIFGLTNQGQYSVRFDMTDANGTSAFAEYNVCWIENEENKYKLHISKYSGYA</sequence>
<dbReference type="GO" id="GO:0005201">
    <property type="term" value="F:extracellular matrix structural constituent"/>
    <property type="evidence" value="ECO:0007669"/>
    <property type="project" value="TreeGrafter"/>
</dbReference>
<dbReference type="InterPro" id="IPR036056">
    <property type="entry name" value="Fibrinogen-like_C"/>
</dbReference>
<evidence type="ECO:0000256" key="3">
    <source>
        <dbReference type="ARBA" id="ARBA00023157"/>
    </source>
</evidence>
<dbReference type="Pfam" id="PF00147">
    <property type="entry name" value="Fibrinogen_C"/>
    <property type="match status" value="1"/>
</dbReference>
<evidence type="ECO:0000313" key="5">
    <source>
        <dbReference type="EMBL" id="GBO02742.1"/>
    </source>
</evidence>